<dbReference type="GO" id="GO:0004672">
    <property type="term" value="F:protein kinase activity"/>
    <property type="evidence" value="ECO:0007669"/>
    <property type="project" value="InterPro"/>
</dbReference>
<comment type="caution">
    <text evidence="2">The sequence shown here is derived from an EMBL/GenBank/DDBJ whole genome shotgun (WGS) entry which is preliminary data.</text>
</comment>
<reference evidence="2 3" key="1">
    <citation type="submission" date="2016-11" db="EMBL/GenBank/DDBJ databases">
        <title>The macronuclear genome of Stentor coeruleus: a giant cell with tiny introns.</title>
        <authorList>
            <person name="Slabodnick M."/>
            <person name="Ruby J.G."/>
            <person name="Reiff S.B."/>
            <person name="Swart E.C."/>
            <person name="Gosai S."/>
            <person name="Prabakaran S."/>
            <person name="Witkowska E."/>
            <person name="Larue G.E."/>
            <person name="Fisher S."/>
            <person name="Freeman R.M."/>
            <person name="Gunawardena J."/>
            <person name="Chu W."/>
            <person name="Stover N.A."/>
            <person name="Gregory B.D."/>
            <person name="Nowacki M."/>
            <person name="Derisi J."/>
            <person name="Roy S.W."/>
            <person name="Marshall W.F."/>
            <person name="Sood P."/>
        </authorList>
    </citation>
    <scope>NUCLEOTIDE SEQUENCE [LARGE SCALE GENOMIC DNA]</scope>
    <source>
        <strain evidence="2">WM001</strain>
    </source>
</reference>
<keyword evidence="3" id="KW-1185">Reference proteome</keyword>
<dbReference type="Gene3D" id="1.10.510.10">
    <property type="entry name" value="Transferase(Phosphotransferase) domain 1"/>
    <property type="match status" value="1"/>
</dbReference>
<proteinExistence type="predicted"/>
<dbReference type="InterPro" id="IPR011009">
    <property type="entry name" value="Kinase-like_dom_sf"/>
</dbReference>
<dbReference type="GO" id="GO:0005524">
    <property type="term" value="F:ATP binding"/>
    <property type="evidence" value="ECO:0007669"/>
    <property type="project" value="InterPro"/>
</dbReference>
<dbReference type="AlphaFoldDB" id="A0A1R2AKM7"/>
<organism evidence="2 3">
    <name type="scientific">Stentor coeruleus</name>
    <dbReference type="NCBI Taxonomy" id="5963"/>
    <lineage>
        <taxon>Eukaryota</taxon>
        <taxon>Sar</taxon>
        <taxon>Alveolata</taxon>
        <taxon>Ciliophora</taxon>
        <taxon>Postciliodesmatophora</taxon>
        <taxon>Heterotrichea</taxon>
        <taxon>Heterotrichida</taxon>
        <taxon>Stentoridae</taxon>
        <taxon>Stentor</taxon>
    </lineage>
</organism>
<evidence type="ECO:0000259" key="1">
    <source>
        <dbReference type="PROSITE" id="PS50011"/>
    </source>
</evidence>
<dbReference type="PROSITE" id="PS00109">
    <property type="entry name" value="PROTEIN_KINASE_TYR"/>
    <property type="match status" value="1"/>
</dbReference>
<evidence type="ECO:0000313" key="3">
    <source>
        <dbReference type="Proteomes" id="UP000187209"/>
    </source>
</evidence>
<dbReference type="Proteomes" id="UP000187209">
    <property type="component" value="Unassembled WGS sequence"/>
</dbReference>
<dbReference type="SUPFAM" id="SSF56112">
    <property type="entry name" value="Protein kinase-like (PK-like)"/>
    <property type="match status" value="1"/>
</dbReference>
<sequence>METYFNQNNITNREIKIIFYNLIKAYNILKKNNIVHNDISPRNILIQSPETVKLCDFEDSFFFDKINGDDLFPVFNPLRRATINYLSPELMAWTKLADKINFIIYNPYKSNIFSLGLCLLNACGIDITNLNIFGSFWNIHIGKLLTVGYDYIVKDSLKQVSYNLLREELQDTIDKKIKEFPYDSLSKTLRKMLEVDMVERASFDKLYRDAKYYMGIFN</sequence>
<name>A0A1R2AKM7_9CILI</name>
<dbReference type="InterPro" id="IPR008266">
    <property type="entry name" value="Tyr_kinase_AS"/>
</dbReference>
<dbReference type="PANTHER" id="PTHR24362">
    <property type="entry name" value="SERINE/THREONINE-PROTEIN KINASE NEK"/>
    <property type="match status" value="1"/>
</dbReference>
<feature type="domain" description="Protein kinase" evidence="1">
    <location>
        <begin position="1"/>
        <end position="213"/>
    </location>
</feature>
<dbReference type="InterPro" id="IPR000719">
    <property type="entry name" value="Prot_kinase_dom"/>
</dbReference>
<evidence type="ECO:0000313" key="2">
    <source>
        <dbReference type="EMBL" id="OMJ65077.1"/>
    </source>
</evidence>
<dbReference type="EMBL" id="MPUH01002491">
    <property type="protein sequence ID" value="OMJ65077.1"/>
    <property type="molecule type" value="Genomic_DNA"/>
</dbReference>
<dbReference type="OrthoDB" id="296488at2759"/>
<dbReference type="Pfam" id="PF00069">
    <property type="entry name" value="Pkinase"/>
    <property type="match status" value="1"/>
</dbReference>
<accession>A0A1R2AKM7</accession>
<protein>
    <recommendedName>
        <fullName evidence="1">Protein kinase domain-containing protein</fullName>
    </recommendedName>
</protein>
<dbReference type="PROSITE" id="PS50011">
    <property type="entry name" value="PROTEIN_KINASE_DOM"/>
    <property type="match status" value="1"/>
</dbReference>
<gene>
    <name evidence="2" type="ORF">SteCoe_39420</name>
</gene>
<dbReference type="PANTHER" id="PTHR24362:SF309">
    <property type="entry name" value="PROTEIN KINASE DOMAIN-CONTAINING PROTEIN"/>
    <property type="match status" value="1"/>
</dbReference>